<sequence>MIKIDADKFLNTQYTQNNNAHIIKQKYLINGNEPLLIFESSQKITALAKSLEFTEYHLFTIEAKTDWNEIFSLCEGMSLFSQKLIIYLNLPDSALGTSITEKLSILDTLIHEDIILIFTYPRSAYPLEKLKWFKDFFADNSLIINCQPPTREQLPQWVTQRQNRLGLKLEHEAILSLCYHYEGNLLALNQILQQIQLLFGEKPVSKMQLENILFDAAHFTSTHFVDAALSGSLKRAFHIAKQLQDEEFEIIILLRQLQSELMQLIKIKSQHPPADLRVIFDNLNIWKNRRPLYTQTLQRLNFVDIAKAIEMLSEIEIKAKTIVSDSLWKDLLDIVILLSNKPHLPKSF</sequence>
<keyword evidence="5" id="KW-0235">DNA replication</keyword>
<protein>
    <recommendedName>
        <fullName evidence="2 9">DNA polymerase III subunit delta</fullName>
        <ecNumber evidence="1 9">2.7.7.7</ecNumber>
    </recommendedName>
</protein>
<dbReference type="NCBIfam" id="TIGR01128">
    <property type="entry name" value="holA"/>
    <property type="match status" value="1"/>
</dbReference>
<accession>A0ABV6CA90</accession>
<dbReference type="InterPro" id="IPR008921">
    <property type="entry name" value="DNA_pol3_clamp-load_cplx_C"/>
</dbReference>
<name>A0ABV6CA90_9GAMM</name>
<dbReference type="CDD" id="cd18138">
    <property type="entry name" value="HLD_clamp_pol_III_delta"/>
    <property type="match status" value="1"/>
</dbReference>
<dbReference type="InterPro" id="IPR032780">
    <property type="entry name" value="DNA_pol3_delt_C"/>
</dbReference>
<dbReference type="PANTHER" id="PTHR34388">
    <property type="entry name" value="DNA POLYMERASE III SUBUNIT DELTA"/>
    <property type="match status" value="1"/>
</dbReference>
<feature type="domain" description="DNA polymerase III subunit delta C-terminal" evidence="11">
    <location>
        <begin position="223"/>
        <end position="342"/>
    </location>
</feature>
<dbReference type="Pfam" id="PF06144">
    <property type="entry name" value="DNA_pol3_delta"/>
    <property type="match status" value="1"/>
</dbReference>
<dbReference type="RefSeq" id="WP_385876994.1">
    <property type="nucleotide sequence ID" value="NZ_JBHLXE010000084.1"/>
</dbReference>
<comment type="caution">
    <text evidence="12">The sequence shown here is derived from an EMBL/GenBank/DDBJ whole genome shotgun (WGS) entry which is preliminary data.</text>
</comment>
<dbReference type="Proteomes" id="UP001589758">
    <property type="component" value="Unassembled WGS sequence"/>
</dbReference>
<evidence type="ECO:0000256" key="3">
    <source>
        <dbReference type="ARBA" id="ARBA00022679"/>
    </source>
</evidence>
<keyword evidence="4 12" id="KW-0548">Nucleotidyltransferase</keyword>
<gene>
    <name evidence="12" type="primary">holA</name>
    <name evidence="12" type="ORF">ACFFIT_07265</name>
</gene>
<dbReference type="InterPro" id="IPR027417">
    <property type="entry name" value="P-loop_NTPase"/>
</dbReference>
<evidence type="ECO:0000313" key="12">
    <source>
        <dbReference type="EMBL" id="MFC0179885.1"/>
    </source>
</evidence>
<evidence type="ECO:0000256" key="8">
    <source>
        <dbReference type="ARBA" id="ARBA00049244"/>
    </source>
</evidence>
<keyword evidence="13" id="KW-1185">Reference proteome</keyword>
<keyword evidence="6" id="KW-0239">DNA-directed DNA polymerase</keyword>
<dbReference type="Pfam" id="PF14840">
    <property type="entry name" value="DNA_pol3_delt_C"/>
    <property type="match status" value="1"/>
</dbReference>
<evidence type="ECO:0000259" key="10">
    <source>
        <dbReference type="Pfam" id="PF06144"/>
    </source>
</evidence>
<evidence type="ECO:0000256" key="7">
    <source>
        <dbReference type="ARBA" id="ARBA00034754"/>
    </source>
</evidence>
<dbReference type="Gene3D" id="1.20.272.10">
    <property type="match status" value="1"/>
</dbReference>
<dbReference type="InterPro" id="IPR010372">
    <property type="entry name" value="DNA_pol3_delta_N"/>
</dbReference>
<dbReference type="SUPFAM" id="SSF48019">
    <property type="entry name" value="post-AAA+ oligomerization domain-like"/>
    <property type="match status" value="1"/>
</dbReference>
<dbReference type="GO" id="GO:0003887">
    <property type="term" value="F:DNA-directed DNA polymerase activity"/>
    <property type="evidence" value="ECO:0007669"/>
    <property type="project" value="UniProtKB-EC"/>
</dbReference>
<dbReference type="PANTHER" id="PTHR34388:SF1">
    <property type="entry name" value="DNA POLYMERASE III SUBUNIT DELTA"/>
    <property type="match status" value="1"/>
</dbReference>
<reference evidence="12 13" key="1">
    <citation type="submission" date="2024-09" db="EMBL/GenBank/DDBJ databases">
        <authorList>
            <person name="Sun Q."/>
            <person name="Mori K."/>
        </authorList>
    </citation>
    <scope>NUCLEOTIDE SEQUENCE [LARGE SCALE GENOMIC DNA]</scope>
    <source>
        <strain evidence="12 13">CCM 8545</strain>
    </source>
</reference>
<evidence type="ECO:0000259" key="11">
    <source>
        <dbReference type="Pfam" id="PF14840"/>
    </source>
</evidence>
<dbReference type="Gene3D" id="3.40.50.300">
    <property type="entry name" value="P-loop containing nucleotide triphosphate hydrolases"/>
    <property type="match status" value="1"/>
</dbReference>
<evidence type="ECO:0000256" key="1">
    <source>
        <dbReference type="ARBA" id="ARBA00012417"/>
    </source>
</evidence>
<dbReference type="SUPFAM" id="SSF52540">
    <property type="entry name" value="P-loop containing nucleoside triphosphate hydrolases"/>
    <property type="match status" value="1"/>
</dbReference>
<evidence type="ECO:0000256" key="2">
    <source>
        <dbReference type="ARBA" id="ARBA00017703"/>
    </source>
</evidence>
<evidence type="ECO:0000256" key="6">
    <source>
        <dbReference type="ARBA" id="ARBA00022932"/>
    </source>
</evidence>
<dbReference type="InterPro" id="IPR005790">
    <property type="entry name" value="DNA_polIII_delta"/>
</dbReference>
<evidence type="ECO:0000313" key="13">
    <source>
        <dbReference type="Proteomes" id="UP001589758"/>
    </source>
</evidence>
<comment type="catalytic activity">
    <reaction evidence="8">
        <text>DNA(n) + a 2'-deoxyribonucleoside 5'-triphosphate = DNA(n+1) + diphosphate</text>
        <dbReference type="Rhea" id="RHEA:22508"/>
        <dbReference type="Rhea" id="RHEA-COMP:17339"/>
        <dbReference type="Rhea" id="RHEA-COMP:17340"/>
        <dbReference type="ChEBI" id="CHEBI:33019"/>
        <dbReference type="ChEBI" id="CHEBI:61560"/>
        <dbReference type="ChEBI" id="CHEBI:173112"/>
        <dbReference type="EC" id="2.7.7.7"/>
    </reaction>
</comment>
<keyword evidence="3 12" id="KW-0808">Transferase</keyword>
<evidence type="ECO:0000256" key="9">
    <source>
        <dbReference type="NCBIfam" id="TIGR01128"/>
    </source>
</evidence>
<feature type="domain" description="DNA polymerase III delta N-terminal" evidence="10">
    <location>
        <begin position="27"/>
        <end position="147"/>
    </location>
</feature>
<dbReference type="Gene3D" id="1.10.8.60">
    <property type="match status" value="1"/>
</dbReference>
<dbReference type="EMBL" id="JBHLXE010000084">
    <property type="protein sequence ID" value="MFC0179885.1"/>
    <property type="molecule type" value="Genomic_DNA"/>
</dbReference>
<evidence type="ECO:0000256" key="4">
    <source>
        <dbReference type="ARBA" id="ARBA00022695"/>
    </source>
</evidence>
<comment type="similarity">
    <text evidence="7">Belongs to the DNA polymerase HolA subunit family.</text>
</comment>
<organism evidence="12 13">
    <name type="scientific">Thorsellia kenyensis</name>
    <dbReference type="NCBI Taxonomy" id="1549888"/>
    <lineage>
        <taxon>Bacteria</taxon>
        <taxon>Pseudomonadati</taxon>
        <taxon>Pseudomonadota</taxon>
        <taxon>Gammaproteobacteria</taxon>
        <taxon>Enterobacterales</taxon>
        <taxon>Thorselliaceae</taxon>
        <taxon>Thorsellia</taxon>
    </lineage>
</organism>
<evidence type="ECO:0000256" key="5">
    <source>
        <dbReference type="ARBA" id="ARBA00022705"/>
    </source>
</evidence>
<dbReference type="EC" id="2.7.7.7" evidence="1 9"/>
<proteinExistence type="inferred from homology"/>